<feature type="transmembrane region" description="Helical" evidence="1">
    <location>
        <begin position="38"/>
        <end position="56"/>
    </location>
</feature>
<keyword evidence="3" id="KW-1185">Reference proteome</keyword>
<dbReference type="RefSeq" id="WP_094411670.1">
    <property type="nucleotide sequence ID" value="NZ_NOXV01000083.1"/>
</dbReference>
<protein>
    <recommendedName>
        <fullName evidence="4">SH3b domain-containing protein</fullName>
    </recommendedName>
</protein>
<comment type="caution">
    <text evidence="2">The sequence shown here is derived from an EMBL/GenBank/DDBJ whole genome shotgun (WGS) entry which is preliminary data.</text>
</comment>
<evidence type="ECO:0008006" key="4">
    <source>
        <dbReference type="Google" id="ProtNLM"/>
    </source>
</evidence>
<keyword evidence="1" id="KW-1133">Transmembrane helix</keyword>
<evidence type="ECO:0000256" key="1">
    <source>
        <dbReference type="SAM" id="Phobius"/>
    </source>
</evidence>
<proteinExistence type="predicted"/>
<keyword evidence="1" id="KW-0812">Transmembrane</keyword>
<dbReference type="Proteomes" id="UP000216605">
    <property type="component" value="Unassembled WGS sequence"/>
</dbReference>
<evidence type="ECO:0000313" key="3">
    <source>
        <dbReference type="Proteomes" id="UP000216605"/>
    </source>
</evidence>
<keyword evidence="1" id="KW-0472">Membrane</keyword>
<dbReference type="AlphaFoldDB" id="A0A256A4D2"/>
<reference evidence="2 3" key="1">
    <citation type="submission" date="2017-07" db="EMBL/GenBank/DDBJ databases">
        <title>Flavobacterium cyanobacteriorum sp. nov., isolated from cyanobacterial aggregates in a eutrophic lake.</title>
        <authorList>
            <person name="Cai H."/>
        </authorList>
    </citation>
    <scope>NUCLEOTIDE SEQUENCE [LARGE SCALE GENOMIC DNA]</scope>
    <source>
        <strain evidence="2 3">TH021</strain>
    </source>
</reference>
<name>A0A256A4D2_9FLAO</name>
<dbReference type="EMBL" id="NOXV01000083">
    <property type="protein sequence ID" value="OYQ47954.1"/>
    <property type="molecule type" value="Genomic_DNA"/>
</dbReference>
<dbReference type="OrthoDB" id="1360198at2"/>
<gene>
    <name evidence="2" type="ORF">CHU92_00895</name>
</gene>
<accession>A0A256A4D2</accession>
<organism evidence="2 3">
    <name type="scientific">Flavobacterium cyanobacteriorum</name>
    <dbReference type="NCBI Taxonomy" id="2022802"/>
    <lineage>
        <taxon>Bacteria</taxon>
        <taxon>Pseudomonadati</taxon>
        <taxon>Bacteroidota</taxon>
        <taxon>Flavobacteriia</taxon>
        <taxon>Flavobacteriales</taxon>
        <taxon>Flavobacteriaceae</taxon>
        <taxon>Flavobacterium</taxon>
    </lineage>
</organism>
<evidence type="ECO:0000313" key="2">
    <source>
        <dbReference type="EMBL" id="OYQ47954.1"/>
    </source>
</evidence>
<sequence length="211" mass="23637">MTNRKKAGKHPNEGKSLFFYVLLGPNDKVNYMYRMKPFYTALFLFVAAIGYGQSYLGRVTGQAGLMKGPGKGSGEILLLKPWVQIFIISMETDNDFYNIIDIATGMEGYVQKEFIKQGDAVPECDKGIFTPNGKAGTYNSEAEIFNDTSITLTLKLNSETYTFAPQQKLTITLSPGTYKYRVSAPGMIPYMGTQPVDSNRAYSWRFFIVTE</sequence>